<dbReference type="EMBL" id="FMZE01000002">
    <property type="protein sequence ID" value="SDC53182.1"/>
    <property type="molecule type" value="Genomic_DNA"/>
</dbReference>
<protein>
    <recommendedName>
        <fullName evidence="3">DUF8017 domain-containing protein</fullName>
    </recommendedName>
</protein>
<feature type="region of interest" description="Disordered" evidence="1">
    <location>
        <begin position="24"/>
        <end position="81"/>
    </location>
</feature>
<feature type="compositionally biased region" description="Polar residues" evidence="1">
    <location>
        <begin position="39"/>
        <end position="50"/>
    </location>
</feature>
<evidence type="ECO:0000256" key="2">
    <source>
        <dbReference type="SAM" id="Phobius"/>
    </source>
</evidence>
<feature type="domain" description="DUF8017" evidence="3">
    <location>
        <begin position="135"/>
        <end position="316"/>
    </location>
</feature>
<evidence type="ECO:0000313" key="5">
    <source>
        <dbReference type="Proteomes" id="UP000199494"/>
    </source>
</evidence>
<dbReference type="KEGG" id="pmad:BAY61_07240"/>
<dbReference type="AlphaFoldDB" id="A0A222VM52"/>
<feature type="region of interest" description="Disordered" evidence="1">
    <location>
        <begin position="107"/>
        <end position="130"/>
    </location>
</feature>
<feature type="compositionally biased region" description="Basic and acidic residues" evidence="1">
    <location>
        <begin position="109"/>
        <end position="122"/>
    </location>
</feature>
<gene>
    <name evidence="4" type="ORF">SAMN05421630_102455</name>
</gene>
<keyword evidence="2" id="KW-1133">Transmembrane helix</keyword>
<evidence type="ECO:0000256" key="1">
    <source>
        <dbReference type="SAM" id="MobiDB-lite"/>
    </source>
</evidence>
<name>A0A222VM52_9PSEU</name>
<sequence>MSWFRGKKDPGNGYGYEDRAALKGVGGYEPADPADATPRSVTSAPRSTGTSSPDAGGLPPAPPPRPGLQPSLSGARRGRKSGTAGAITAGVVAVVAVFGGVVMSVGAKDSSEKAQSESERSSEAPYSPPPVIEVPAAVPGWQPVVGRDGSYAYDVPPEWTPEPGVTHGWESGPGISLSTSAFLDPGYCGGDDPSRRAGSGLTIVEDTSVRAAAEETVRVVAMSGFRTDAGELPAVAPDPSVPVELSFDGQAVEAMVAVATVWVAEHAEPCLASSVLVGAVAVPTQGGDSIVLVAYADEDKSDADELTRVLTSLRTVAEEDRTTVPGPTA</sequence>
<keyword evidence="5" id="KW-1185">Reference proteome</keyword>
<dbReference type="InterPro" id="IPR058330">
    <property type="entry name" value="DUF8017"/>
</dbReference>
<reference evidence="4 5" key="1">
    <citation type="submission" date="2016-10" db="EMBL/GenBank/DDBJ databases">
        <authorList>
            <person name="de Groot N.N."/>
        </authorList>
    </citation>
    <scope>NUCLEOTIDE SEQUENCE [LARGE SCALE GENOMIC DNA]</scope>
    <source>
        <strain evidence="4 5">CGMCC 4.5506</strain>
    </source>
</reference>
<evidence type="ECO:0000259" key="3">
    <source>
        <dbReference type="Pfam" id="PF26056"/>
    </source>
</evidence>
<keyword evidence="2" id="KW-0472">Membrane</keyword>
<accession>A0A222VM52</accession>
<dbReference type="RefSeq" id="WP_091800170.1">
    <property type="nucleotide sequence ID" value="NZ_CP016353.1"/>
</dbReference>
<proteinExistence type="predicted"/>
<evidence type="ECO:0000313" key="4">
    <source>
        <dbReference type="EMBL" id="SDC53182.1"/>
    </source>
</evidence>
<dbReference type="Proteomes" id="UP000199494">
    <property type="component" value="Unassembled WGS sequence"/>
</dbReference>
<keyword evidence="2" id="KW-0812">Transmembrane</keyword>
<organism evidence="4 5">
    <name type="scientific">Prauserella marina</name>
    <dbReference type="NCBI Taxonomy" id="530584"/>
    <lineage>
        <taxon>Bacteria</taxon>
        <taxon>Bacillati</taxon>
        <taxon>Actinomycetota</taxon>
        <taxon>Actinomycetes</taxon>
        <taxon>Pseudonocardiales</taxon>
        <taxon>Pseudonocardiaceae</taxon>
        <taxon>Prauserella</taxon>
    </lineage>
</organism>
<dbReference type="STRING" id="530584.SAMN05421630_102455"/>
<dbReference type="OrthoDB" id="3629423at2"/>
<dbReference type="Pfam" id="PF26056">
    <property type="entry name" value="DUF8017"/>
    <property type="match status" value="1"/>
</dbReference>
<feature type="transmembrane region" description="Helical" evidence="2">
    <location>
        <begin position="86"/>
        <end position="107"/>
    </location>
</feature>